<evidence type="ECO:0000313" key="3">
    <source>
        <dbReference type="Proteomes" id="UP000637061"/>
    </source>
</evidence>
<gene>
    <name evidence="2" type="ORF">JEU22_03450</name>
</gene>
<organism evidence="2 3">
    <name type="scientific">Pseudomonas putida</name>
    <name type="common">Arthrobacter siderocapsulatus</name>
    <dbReference type="NCBI Taxonomy" id="303"/>
    <lineage>
        <taxon>Bacteria</taxon>
        <taxon>Pseudomonadati</taxon>
        <taxon>Pseudomonadota</taxon>
        <taxon>Gammaproteobacteria</taxon>
        <taxon>Pseudomonadales</taxon>
        <taxon>Pseudomonadaceae</taxon>
        <taxon>Pseudomonas</taxon>
    </lineage>
</organism>
<sequence length="99" mass="11115">MQKADLASTLASLNQREQQTRTDEAVIRNQQKEIQTQLSAAQAEALKKHGTSDLAELRSKYSKSKEADTTAVQEYEQALVLREEIIRTINESVEAIRLG</sequence>
<dbReference type="EMBL" id="JAEHTE010000002">
    <property type="protein sequence ID" value="MBI6882958.1"/>
    <property type="molecule type" value="Genomic_DNA"/>
</dbReference>
<dbReference type="RefSeq" id="WP_198746581.1">
    <property type="nucleotide sequence ID" value="NZ_JAEHTE010000002.1"/>
</dbReference>
<dbReference type="Proteomes" id="UP000637061">
    <property type="component" value="Unassembled WGS sequence"/>
</dbReference>
<protein>
    <submittedName>
        <fullName evidence="2">Uncharacterized protein</fullName>
    </submittedName>
</protein>
<comment type="caution">
    <text evidence="2">The sequence shown here is derived from an EMBL/GenBank/DDBJ whole genome shotgun (WGS) entry which is preliminary data.</text>
</comment>
<name>A0A8I1ECW8_PSEPU</name>
<evidence type="ECO:0000256" key="1">
    <source>
        <dbReference type="SAM" id="MobiDB-lite"/>
    </source>
</evidence>
<reference evidence="2" key="1">
    <citation type="submission" date="2020-12" db="EMBL/GenBank/DDBJ databases">
        <title>Enhanced detection system for hospital associated transmission using whole genome sequencing surveillance.</title>
        <authorList>
            <person name="Harrison L.H."/>
            <person name="Van Tyne D."/>
            <person name="Marsh J.W."/>
            <person name="Griffith M.P."/>
            <person name="Snyder D.J."/>
            <person name="Cooper V.S."/>
            <person name="Mustapha M."/>
        </authorList>
    </citation>
    <scope>NUCLEOTIDE SEQUENCE</scope>
    <source>
        <strain evidence="2">PSB00042</strain>
    </source>
</reference>
<evidence type="ECO:0000313" key="2">
    <source>
        <dbReference type="EMBL" id="MBI6882958.1"/>
    </source>
</evidence>
<accession>A0A8I1ECW8</accession>
<dbReference type="AlphaFoldDB" id="A0A8I1ECW8"/>
<feature type="region of interest" description="Disordered" evidence="1">
    <location>
        <begin position="1"/>
        <end position="24"/>
    </location>
</feature>
<proteinExistence type="predicted"/>